<dbReference type="EMBL" id="AILW01000001">
    <property type="protein sequence ID" value="EJF84925.1"/>
    <property type="molecule type" value="Genomic_DNA"/>
</dbReference>
<dbReference type="Proteomes" id="UP000008942">
    <property type="component" value="Unassembled WGS sequence"/>
</dbReference>
<evidence type="ECO:0000313" key="3">
    <source>
        <dbReference type="Proteomes" id="UP000008942"/>
    </source>
</evidence>
<feature type="transmembrane region" description="Helical" evidence="1">
    <location>
        <begin position="268"/>
        <end position="288"/>
    </location>
</feature>
<accession>A0ABN0GMT0</accession>
<organism evidence="2 3">
    <name type="scientific">Bartonella elizabethae Re6043vi</name>
    <dbReference type="NCBI Taxonomy" id="1094554"/>
    <lineage>
        <taxon>Bacteria</taxon>
        <taxon>Pseudomonadati</taxon>
        <taxon>Pseudomonadota</taxon>
        <taxon>Alphaproteobacteria</taxon>
        <taxon>Hyphomicrobiales</taxon>
        <taxon>Bartonellaceae</taxon>
        <taxon>Bartonella</taxon>
    </lineage>
</organism>
<reference evidence="2 3" key="1">
    <citation type="submission" date="2012-03" db="EMBL/GenBank/DDBJ databases">
        <title>The Genome Sequence of Bartonella elizabethae Re6043vi.</title>
        <authorList>
            <consortium name="The Broad Institute Genome Sequencing Platform"/>
            <consortium name="The Broad Institute Genome Sequencing Center for Infectious Disease"/>
            <person name="Feldgarden M."/>
            <person name="Kirby J."/>
            <person name="Kosoy M."/>
            <person name="Birtles R."/>
            <person name="Probert W.S."/>
            <person name="Chiaraviglio L."/>
            <person name="Young S.K."/>
            <person name="Zeng Q."/>
            <person name="Gargeya S."/>
            <person name="Fitzgerald M."/>
            <person name="Haas B."/>
            <person name="Abouelleil A."/>
            <person name="Alvarado L."/>
            <person name="Arachchi H.M."/>
            <person name="Berlin A."/>
            <person name="Chapman S.B."/>
            <person name="Gearin G."/>
            <person name="Goldberg J."/>
            <person name="Griggs A."/>
            <person name="Gujja S."/>
            <person name="Hansen M."/>
            <person name="Heiman D."/>
            <person name="Howarth C."/>
            <person name="Larimer J."/>
            <person name="Lui A."/>
            <person name="MacDonald P.J.P."/>
            <person name="McCowen C."/>
            <person name="Montmayeur A."/>
            <person name="Murphy C."/>
            <person name="Neiman D."/>
            <person name="Pearson M."/>
            <person name="Priest M."/>
            <person name="Roberts A."/>
            <person name="Saif S."/>
            <person name="Shea T."/>
            <person name="Sisk P."/>
            <person name="Stolte C."/>
            <person name="Sykes S."/>
            <person name="Wortman J."/>
            <person name="Nusbaum C."/>
            <person name="Birren B."/>
        </authorList>
    </citation>
    <scope>NUCLEOTIDE SEQUENCE [LARGE SCALE GENOMIC DNA]</scope>
    <source>
        <strain evidence="2 3">Re6043vi</strain>
    </source>
</reference>
<keyword evidence="3" id="KW-1185">Reference proteome</keyword>
<sequence>MNTKGHTIDQAANQVRSDQFSSFIEQKGRSDTRVDTSVEVTMSDIAQKLRTVYAQMQMKHSPHPLNQQGAVEEHFKSYLDDISRAILAEYYIRRQREKRLFESLEQIKTLIQSLQSEKKSLEEAAITRQVSRLKSSDSVVQKLAHMECERNQERLFLQKVQNFSGQNSITPCQTNVENALPQENESSLPSDALLPSEALLPRDALKSSFKKTEGAAEHTVIEEKSMGVPASNHCSVSHHCMENDFSPPLKARSRRHVSFLSVFIKKSVLCFLTVAFMGAITLCFYSFLKGTRFF</sequence>
<comment type="caution">
    <text evidence="2">The sequence shown here is derived from an EMBL/GenBank/DDBJ whole genome shotgun (WGS) entry which is preliminary data.</text>
</comment>
<proteinExistence type="predicted"/>
<dbReference type="RefSeq" id="WP_005773118.1">
    <property type="nucleotide sequence ID" value="NZ_JH725139.1"/>
</dbReference>
<evidence type="ECO:0000256" key="1">
    <source>
        <dbReference type="SAM" id="Phobius"/>
    </source>
</evidence>
<name>A0ABN0GMT0_BAREL</name>
<keyword evidence="1" id="KW-1133">Transmembrane helix</keyword>
<keyword evidence="1" id="KW-0472">Membrane</keyword>
<protein>
    <submittedName>
        <fullName evidence="2">Uncharacterized protein</fullName>
    </submittedName>
</protein>
<keyword evidence="1" id="KW-0812">Transmembrane</keyword>
<gene>
    <name evidence="2" type="ORF">MCU_00033</name>
</gene>
<evidence type="ECO:0000313" key="2">
    <source>
        <dbReference type="EMBL" id="EJF84925.1"/>
    </source>
</evidence>